<evidence type="ECO:0000313" key="2">
    <source>
        <dbReference type="EMBL" id="OMP12687.1"/>
    </source>
</evidence>
<name>A0A1R3L055_9ROSI</name>
<reference evidence="3" key="1">
    <citation type="submission" date="2013-09" db="EMBL/GenBank/DDBJ databases">
        <title>Corchorus olitorius genome sequencing.</title>
        <authorList>
            <person name="Alam M."/>
            <person name="Haque M.S."/>
            <person name="Islam M.S."/>
            <person name="Emdad E.M."/>
            <person name="Islam M.M."/>
            <person name="Ahmed B."/>
            <person name="Halim A."/>
            <person name="Hossen Q.M.M."/>
            <person name="Hossain M.Z."/>
            <person name="Ahmed R."/>
            <person name="Khan M.M."/>
            <person name="Islam R."/>
            <person name="Rashid M.M."/>
            <person name="Khan S.A."/>
            <person name="Rahman M.S."/>
            <person name="Alam M."/>
            <person name="Yahiya A.S."/>
            <person name="Khan M.S."/>
            <person name="Azam M.S."/>
            <person name="Haque T."/>
            <person name="Lashkar M.Z.H."/>
            <person name="Akhand A.I."/>
            <person name="Morshed G."/>
            <person name="Roy S."/>
            <person name="Uddin K.S."/>
            <person name="Rabeya T."/>
            <person name="Hossain A.S."/>
            <person name="Chowdhury A."/>
            <person name="Snigdha A.R."/>
            <person name="Mortoza M.S."/>
            <person name="Matin S.A."/>
            <person name="Hoque S.M.E."/>
            <person name="Islam M.K."/>
            <person name="Roy D.K."/>
            <person name="Haider R."/>
            <person name="Moosa M.M."/>
            <person name="Elias S.M."/>
            <person name="Hasan A.M."/>
            <person name="Jahan S."/>
            <person name="Shafiuddin M."/>
            <person name="Mahmood N."/>
            <person name="Shommy N.S."/>
        </authorList>
    </citation>
    <scope>NUCLEOTIDE SEQUENCE [LARGE SCALE GENOMIC DNA]</scope>
    <source>
        <strain evidence="3">cv. O-4</strain>
    </source>
</reference>
<feature type="compositionally biased region" description="Polar residues" evidence="1">
    <location>
        <begin position="154"/>
        <end position="167"/>
    </location>
</feature>
<gene>
    <name evidence="2" type="ORF">COLO4_02876</name>
</gene>
<dbReference type="AlphaFoldDB" id="A0A1R3L055"/>
<proteinExistence type="predicted"/>
<evidence type="ECO:0000313" key="3">
    <source>
        <dbReference type="Proteomes" id="UP000187203"/>
    </source>
</evidence>
<organism evidence="2 3">
    <name type="scientific">Corchorus olitorius</name>
    <dbReference type="NCBI Taxonomy" id="93759"/>
    <lineage>
        <taxon>Eukaryota</taxon>
        <taxon>Viridiplantae</taxon>
        <taxon>Streptophyta</taxon>
        <taxon>Embryophyta</taxon>
        <taxon>Tracheophyta</taxon>
        <taxon>Spermatophyta</taxon>
        <taxon>Magnoliopsida</taxon>
        <taxon>eudicotyledons</taxon>
        <taxon>Gunneridae</taxon>
        <taxon>Pentapetalae</taxon>
        <taxon>rosids</taxon>
        <taxon>malvids</taxon>
        <taxon>Malvales</taxon>
        <taxon>Malvaceae</taxon>
        <taxon>Grewioideae</taxon>
        <taxon>Apeibeae</taxon>
        <taxon>Corchorus</taxon>
    </lineage>
</organism>
<keyword evidence="3" id="KW-1185">Reference proteome</keyword>
<accession>A0A1R3L055</accession>
<dbReference type="Proteomes" id="UP000187203">
    <property type="component" value="Unassembled WGS sequence"/>
</dbReference>
<dbReference type="EMBL" id="AWUE01007780">
    <property type="protein sequence ID" value="OMP12687.1"/>
    <property type="molecule type" value="Genomic_DNA"/>
</dbReference>
<feature type="region of interest" description="Disordered" evidence="1">
    <location>
        <begin position="146"/>
        <end position="167"/>
    </location>
</feature>
<evidence type="ECO:0000256" key="1">
    <source>
        <dbReference type="SAM" id="MobiDB-lite"/>
    </source>
</evidence>
<sequence length="167" mass="18944">MSDFWYHSTKLLAIPYLPKLKVVSGAVALLLSPERGVCNPQSAIPFHLFEGPGIDYWSRTRKKEPFRIDMPNGFKALPLPKRLLLKELIKGFLFLIGNKISSRLKVLQNLHTYRSLIVDFFAYSIKLRRKKEEVMKYARAKARGSPAVGGEVTPLSSKQAPTQALFQ</sequence>
<comment type="caution">
    <text evidence="2">The sequence shown here is derived from an EMBL/GenBank/DDBJ whole genome shotgun (WGS) entry which is preliminary data.</text>
</comment>
<protein>
    <submittedName>
        <fullName evidence="2">Uncharacterized protein</fullName>
    </submittedName>
</protein>